<protein>
    <submittedName>
        <fullName evidence="1">Uncharacterized protein</fullName>
    </submittedName>
</protein>
<keyword evidence="2" id="KW-1185">Reference proteome</keyword>
<name>A0ABP0SLK0_9DINO</name>
<dbReference type="EMBL" id="CAXAMM010044121">
    <property type="protein sequence ID" value="CAK9113241.1"/>
    <property type="molecule type" value="Genomic_DNA"/>
</dbReference>
<evidence type="ECO:0000313" key="2">
    <source>
        <dbReference type="Proteomes" id="UP001642464"/>
    </source>
</evidence>
<accession>A0ABP0SLK0</accession>
<proteinExistence type="predicted"/>
<dbReference type="Proteomes" id="UP001642464">
    <property type="component" value="Unassembled WGS sequence"/>
</dbReference>
<reference evidence="1 2" key="1">
    <citation type="submission" date="2024-02" db="EMBL/GenBank/DDBJ databases">
        <authorList>
            <person name="Chen Y."/>
            <person name="Shah S."/>
            <person name="Dougan E. K."/>
            <person name="Thang M."/>
            <person name="Chan C."/>
        </authorList>
    </citation>
    <scope>NUCLEOTIDE SEQUENCE [LARGE SCALE GENOMIC DNA]</scope>
</reference>
<sequence length="529" mass="57435">MHSGELGRIGDDPVAVEQLALRSSAAERVRGLMAAAGLVFSGTGGWHILPCVDPEGRVGWVDSTEGKAYLTDEVMPEAERVAVTVPDQDAGAVAGGNGASSAVAGSRNVEMPDGWVQLVIDVRGGKGEPADTSPARLVAYGMQTCYEGRRGAPVDTWVDRFELVDAEIVAEIREMAGTWVDGLIAQLAERAGVDDVARHFGPRDDAQLPWPLWSDLSNRSAECVVVSALYRSGEEWADGEPIARVCDAADNHCVLNGDRRGRLADLLSTLVSRRAKPILDAAPGIAPDESRSLPDFVHRRTWVPVLRAIAEDELREANKEADALGRQMVDVLYRGGAIVTRSGRGMGVACTSPREKPVARPCTYQGQEAREVPFGADVPEEFDVCAVLGVNSEIRIRSTVCRVVYLLSNRQRKELFIRGSEIQIAIPAPIFEVDLVEYVEEVFAADVRPTIRSAVEDVVIVRPTSQRSGETLTEVLGAIQPDKVAEEHAERGDLLVTIEVIVVTLCQLETPRNRARSIQWPGEVREGDR</sequence>
<evidence type="ECO:0000313" key="1">
    <source>
        <dbReference type="EMBL" id="CAK9113241.1"/>
    </source>
</evidence>
<comment type="caution">
    <text evidence="1">The sequence shown here is derived from an EMBL/GenBank/DDBJ whole genome shotgun (WGS) entry which is preliminary data.</text>
</comment>
<organism evidence="1 2">
    <name type="scientific">Durusdinium trenchii</name>
    <dbReference type="NCBI Taxonomy" id="1381693"/>
    <lineage>
        <taxon>Eukaryota</taxon>
        <taxon>Sar</taxon>
        <taxon>Alveolata</taxon>
        <taxon>Dinophyceae</taxon>
        <taxon>Suessiales</taxon>
        <taxon>Symbiodiniaceae</taxon>
        <taxon>Durusdinium</taxon>
    </lineage>
</organism>
<gene>
    <name evidence="1" type="ORF">SCF082_LOCUS52492</name>
</gene>